<protein>
    <submittedName>
        <fullName evidence="2">F-box-like</fullName>
    </submittedName>
</protein>
<evidence type="ECO:0000313" key="3">
    <source>
        <dbReference type="Proteomes" id="UP001458880"/>
    </source>
</evidence>
<dbReference type="InterPro" id="IPR036047">
    <property type="entry name" value="F-box-like_dom_sf"/>
</dbReference>
<sequence>MKLLDNNSFNKSKSGDFHILYLPNEIISIILRQLDPRSLVNASHVCKYWSNICSKDPILRKRIFNCEKTRKRLRWCRAKYGDGTTNTNKLYKGSKEILRKQKFRLNLIGLLFYLFNTVKDFSEQNLQFQV</sequence>
<reference evidence="2 3" key="1">
    <citation type="journal article" date="2024" name="BMC Genomics">
        <title>De novo assembly and annotation of Popillia japonica's genome with initial clues to its potential as an invasive pest.</title>
        <authorList>
            <person name="Cucini C."/>
            <person name="Boschi S."/>
            <person name="Funari R."/>
            <person name="Cardaioli E."/>
            <person name="Iannotti N."/>
            <person name="Marturano G."/>
            <person name="Paoli F."/>
            <person name="Bruttini M."/>
            <person name="Carapelli A."/>
            <person name="Frati F."/>
            <person name="Nardi F."/>
        </authorList>
    </citation>
    <scope>NUCLEOTIDE SEQUENCE [LARGE SCALE GENOMIC DNA]</scope>
    <source>
        <strain evidence="2">DMR45628</strain>
    </source>
</reference>
<dbReference type="PROSITE" id="PS50181">
    <property type="entry name" value="FBOX"/>
    <property type="match status" value="1"/>
</dbReference>
<dbReference type="Gene3D" id="1.20.1280.50">
    <property type="match status" value="1"/>
</dbReference>
<proteinExistence type="predicted"/>
<evidence type="ECO:0000259" key="1">
    <source>
        <dbReference type="PROSITE" id="PS50181"/>
    </source>
</evidence>
<name>A0AAW1JZA5_POPJA</name>
<organism evidence="2 3">
    <name type="scientific">Popillia japonica</name>
    <name type="common">Japanese beetle</name>
    <dbReference type="NCBI Taxonomy" id="7064"/>
    <lineage>
        <taxon>Eukaryota</taxon>
        <taxon>Metazoa</taxon>
        <taxon>Ecdysozoa</taxon>
        <taxon>Arthropoda</taxon>
        <taxon>Hexapoda</taxon>
        <taxon>Insecta</taxon>
        <taxon>Pterygota</taxon>
        <taxon>Neoptera</taxon>
        <taxon>Endopterygota</taxon>
        <taxon>Coleoptera</taxon>
        <taxon>Polyphaga</taxon>
        <taxon>Scarabaeiformia</taxon>
        <taxon>Scarabaeidae</taxon>
        <taxon>Rutelinae</taxon>
        <taxon>Popillia</taxon>
    </lineage>
</organism>
<dbReference type="SUPFAM" id="SSF81383">
    <property type="entry name" value="F-box domain"/>
    <property type="match status" value="1"/>
</dbReference>
<gene>
    <name evidence="2" type="ORF">QE152_g26436</name>
</gene>
<accession>A0AAW1JZA5</accession>
<keyword evidence="3" id="KW-1185">Reference proteome</keyword>
<comment type="caution">
    <text evidence="2">The sequence shown here is derived from an EMBL/GenBank/DDBJ whole genome shotgun (WGS) entry which is preliminary data.</text>
</comment>
<dbReference type="SMART" id="SM00256">
    <property type="entry name" value="FBOX"/>
    <property type="match status" value="1"/>
</dbReference>
<feature type="domain" description="F-box" evidence="1">
    <location>
        <begin position="16"/>
        <end position="62"/>
    </location>
</feature>
<dbReference type="AlphaFoldDB" id="A0AAW1JZA5"/>
<dbReference type="Pfam" id="PF12937">
    <property type="entry name" value="F-box-like"/>
    <property type="match status" value="1"/>
</dbReference>
<dbReference type="CDD" id="cd09917">
    <property type="entry name" value="F-box_SF"/>
    <property type="match status" value="1"/>
</dbReference>
<dbReference type="Proteomes" id="UP001458880">
    <property type="component" value="Unassembled WGS sequence"/>
</dbReference>
<dbReference type="InterPro" id="IPR001810">
    <property type="entry name" value="F-box_dom"/>
</dbReference>
<evidence type="ECO:0000313" key="2">
    <source>
        <dbReference type="EMBL" id="KAK9709751.1"/>
    </source>
</evidence>
<dbReference type="EMBL" id="JASPKY010000303">
    <property type="protein sequence ID" value="KAK9709751.1"/>
    <property type="molecule type" value="Genomic_DNA"/>
</dbReference>